<keyword evidence="2" id="KW-0812">Transmembrane</keyword>
<dbReference type="InterPro" id="IPR056884">
    <property type="entry name" value="NPHP3-like_N"/>
</dbReference>
<keyword evidence="5" id="KW-1185">Reference proteome</keyword>
<dbReference type="PANTHER" id="PTHR10039:SF17">
    <property type="entry name" value="FUNGAL STAND N-TERMINAL GOODBYE DOMAIN-CONTAINING PROTEIN-RELATED"/>
    <property type="match status" value="1"/>
</dbReference>
<keyword evidence="1" id="KW-0677">Repeat</keyword>
<evidence type="ECO:0000313" key="4">
    <source>
        <dbReference type="EMBL" id="CAH3130647.1"/>
    </source>
</evidence>
<gene>
    <name evidence="4" type="ORF">PMEA_00014269</name>
</gene>
<dbReference type="Pfam" id="PF25521">
    <property type="entry name" value="WHD_TANC1"/>
    <property type="match status" value="1"/>
</dbReference>
<evidence type="ECO:0000256" key="1">
    <source>
        <dbReference type="ARBA" id="ARBA00022737"/>
    </source>
</evidence>
<dbReference type="Proteomes" id="UP001159428">
    <property type="component" value="Unassembled WGS sequence"/>
</dbReference>
<evidence type="ECO:0000256" key="2">
    <source>
        <dbReference type="SAM" id="Phobius"/>
    </source>
</evidence>
<dbReference type="PROSITE" id="PS50837">
    <property type="entry name" value="NACHT"/>
    <property type="match status" value="1"/>
</dbReference>
<comment type="caution">
    <text evidence="4">The sequence shown here is derived from an EMBL/GenBank/DDBJ whole genome shotgun (WGS) entry which is preliminary data.</text>
</comment>
<dbReference type="PANTHER" id="PTHR10039">
    <property type="entry name" value="AMELOGENIN"/>
    <property type="match status" value="1"/>
</dbReference>
<feature type="transmembrane region" description="Helical" evidence="2">
    <location>
        <begin position="1574"/>
        <end position="1597"/>
    </location>
</feature>
<sequence length="1606" mass="182628">MASATPSPLASSVEKTNGAKLSRLLIDGGTTVLRSIFNGYHPPASLSAALNANYLSLKKLLKRKILHKPQWDLLFPPSGAPPDSQTFDITLLFLLLTNICGLFPPRSGWHTKPPPSDNTLKANLARIKFYRNELYGHVTTTGIADPTFSILWHEIRVVLVALGLRQAEIDRLKAEHCGEQEFLDALLEWADSEKDIKSQLKDIRDTETKVLQTIDENKAKLVQVHQLQRNLQESVSIVHQSQQQDTRAIQDNFGKVCEKLQTLEEVSQHTIQILNNEKESIRDDEVLAKLANVDNLSEIRSHASRYVEGTRLSIIAAVERWLDDKSSPNRVIVISGNAGMGKSVISAVLCRKMLEAGRLSGSHFCRHNQARRRNPKVMLQSLACQLSDSLPEYRKAIVKKLSRNVGVEIGDMEVEELFEFLFKEPLSDLKDPDSVHLMVIDGLDESEYQGRNELLNVIADYFKTLPCWIRFVVTTRPEMNILEKIQDLNPIKLNPNDQENLMDVRLCFQEQLEHVLQSDCQDTILEKLVEKSEGVMLYTYYLTEFIKKNAVRMSAAEVINSDLPSGISSVYQDYFKRLKNEMQKELGITEEQFFDFLNAMVAAREPLPVEFVYKLFLSKEWSSTDEQKVRDAVDCISALLPIEGECINFFHKSVKDWLVEESTSRQKKFIVSGKECHRVIAKLCRDELDELKLKGIQSSTLKQTSRYALQHGVQHILEVEENARPCSLDDIVKNYVLDLELVYAKLTVKSTAATEDVLCVQEKENTNGLSKNCREVLETLLLLLRKHLSTLSKLPYAIFQILLNEGGRELSAEALRLLNTKYADLPYMEYLRKKEERTDVLLRFFASDEVICFDVSPNQDYLVCKCSNDTIHLWSLRTGQLMWTRSKLVLDTTFWRHRTKGFSFRLPFFRSVVFHPTLDLIFQGTLCQGYTLFGDVKPLFRSSECRFKVCSISGDKSTMLTDCLDGRNCVIQWSLKDGSEINRFTHKCEILSFAWTASGRRMVIVDSDKCAYLVDMNDGVETLICASVWSRYVKLTPDCRFFFCLLPEIEHVWFPEPKLFCLDIDRNTKSMYSLDCIFGTSSYQYASEFETCNESGFLSGDPFWYPSGGILSSVDFALVLEKQMLLRVCPGSEVIEMCRLNDVREWRVESNDEAGLSIEPGDITTERTENNDLTEHNLPEINHMLEQKAEIDVLSGQRAEVADPSEQRAELGGLVEQTMERNNSTEKRDELDDFVGERTEFNDPPENRLKLDELSERLETDPCSLLGNGADPYCKGGKFPKKLWCCVGGRLIILNCLDLYSVLSFLDDQEQQEPLVEDMEENGFVGYDRFQTSFDVHFSVDGDSLYTVEGTRIQRINIVAGDVLSKRIRALSVVPVKRGVLFRTVSGSLELWNPELSVCMKSWTEFPVDDVVPLSEERVVLETRNNFDRRQEVVILDTTSEQIVSKIGNFEGEFLACNNKWEVLTTTDCNSLQLWRENRVLWETSIKFHPFSLPSAIFSPTEENVVTYGILGSYVLDAVSGKVIRQLENMDVDDIKFISNEDCVVGLNDLRALCLRLYNVKTGDLLSEIVEERLFVSLAVCPLIVVVAMVVVINSVIGGFGGKDSV</sequence>
<dbReference type="EMBL" id="CALNXJ010000025">
    <property type="protein sequence ID" value="CAH3130647.1"/>
    <property type="molecule type" value="Genomic_DNA"/>
</dbReference>
<name>A0AAU9WZI3_9CNID</name>
<evidence type="ECO:0000259" key="3">
    <source>
        <dbReference type="PROSITE" id="PS50837"/>
    </source>
</evidence>
<dbReference type="SUPFAM" id="SSF50998">
    <property type="entry name" value="Quinoprotein alcohol dehydrogenase-like"/>
    <property type="match status" value="2"/>
</dbReference>
<dbReference type="InterPro" id="IPR011047">
    <property type="entry name" value="Quinoprotein_ADH-like_sf"/>
</dbReference>
<dbReference type="SMART" id="SM00320">
    <property type="entry name" value="WD40"/>
    <property type="match status" value="2"/>
</dbReference>
<dbReference type="Pfam" id="PF18738">
    <property type="entry name" value="HEPN_DZIP3"/>
    <property type="match status" value="1"/>
</dbReference>
<dbReference type="InterPro" id="IPR027417">
    <property type="entry name" value="P-loop_NTPase"/>
</dbReference>
<feature type="domain" description="NACHT" evidence="3">
    <location>
        <begin position="330"/>
        <end position="477"/>
    </location>
</feature>
<dbReference type="InterPro" id="IPR041249">
    <property type="entry name" value="HEPN_DZIP3"/>
</dbReference>
<dbReference type="Gene3D" id="3.40.50.300">
    <property type="entry name" value="P-loop containing nucleotide triphosphate hydrolases"/>
    <property type="match status" value="1"/>
</dbReference>
<dbReference type="InterPro" id="IPR007111">
    <property type="entry name" value="NACHT_NTPase"/>
</dbReference>
<dbReference type="SUPFAM" id="SSF52540">
    <property type="entry name" value="P-loop containing nucleoside triphosphate hydrolases"/>
    <property type="match status" value="1"/>
</dbReference>
<dbReference type="InterPro" id="IPR001680">
    <property type="entry name" value="WD40_rpt"/>
</dbReference>
<evidence type="ECO:0000313" key="5">
    <source>
        <dbReference type="Proteomes" id="UP001159428"/>
    </source>
</evidence>
<proteinExistence type="predicted"/>
<organism evidence="4 5">
    <name type="scientific">Pocillopora meandrina</name>
    <dbReference type="NCBI Taxonomy" id="46732"/>
    <lineage>
        <taxon>Eukaryota</taxon>
        <taxon>Metazoa</taxon>
        <taxon>Cnidaria</taxon>
        <taxon>Anthozoa</taxon>
        <taxon>Hexacorallia</taxon>
        <taxon>Scleractinia</taxon>
        <taxon>Astrocoeniina</taxon>
        <taxon>Pocilloporidae</taxon>
        <taxon>Pocillopora</taxon>
    </lineage>
</organism>
<dbReference type="Gene3D" id="2.130.10.10">
    <property type="entry name" value="YVTN repeat-like/Quinoprotein amine dehydrogenase"/>
    <property type="match status" value="1"/>
</dbReference>
<reference evidence="4 5" key="1">
    <citation type="submission" date="2022-05" db="EMBL/GenBank/DDBJ databases">
        <authorList>
            <consortium name="Genoscope - CEA"/>
            <person name="William W."/>
        </authorList>
    </citation>
    <scope>NUCLEOTIDE SEQUENCE [LARGE SCALE GENOMIC DNA]</scope>
</reference>
<dbReference type="InterPro" id="IPR058056">
    <property type="entry name" value="WH_TANC1/2"/>
</dbReference>
<accession>A0AAU9WZI3</accession>
<keyword evidence="2" id="KW-1133">Transmembrane helix</keyword>
<protein>
    <recommendedName>
        <fullName evidence="3">NACHT domain-containing protein</fullName>
    </recommendedName>
</protein>
<keyword evidence="2" id="KW-0472">Membrane</keyword>
<dbReference type="Pfam" id="PF24883">
    <property type="entry name" value="NPHP3_N"/>
    <property type="match status" value="1"/>
</dbReference>
<dbReference type="InterPro" id="IPR015943">
    <property type="entry name" value="WD40/YVTN_repeat-like_dom_sf"/>
</dbReference>